<evidence type="ECO:0000313" key="14">
    <source>
        <dbReference type="EMBL" id="QRV62405.1"/>
    </source>
</evidence>
<keyword evidence="10 12" id="KW-0496">Mitochondrion</keyword>
<dbReference type="EMBL" id="MW465273">
    <property type="protein sequence ID" value="QRV62405.1"/>
    <property type="molecule type" value="Genomic_DNA"/>
</dbReference>
<geneLocation type="mitochondrion" evidence="14"/>
<reference evidence="14" key="1">
    <citation type="journal article" date="2021" name="Mol. Phylogenet. Evol.">
        <title>Habitat preference and diversification rates in a speciose lineage of diving beetles.</title>
        <authorList>
            <person name="Villastrigo A."/>
            <person name="Abellan P."/>
            <person name="Ribera I."/>
        </authorList>
    </citation>
    <scope>NUCLEOTIDE SEQUENCE</scope>
</reference>
<feature type="transmembrane region" description="Helical" evidence="13">
    <location>
        <begin position="12"/>
        <end position="32"/>
    </location>
</feature>
<evidence type="ECO:0000256" key="4">
    <source>
        <dbReference type="ARBA" id="ARBA00022448"/>
    </source>
</evidence>
<accession>A0A894JV50</accession>
<dbReference type="GO" id="GO:0045259">
    <property type="term" value="C:proton-transporting ATP synthase complex"/>
    <property type="evidence" value="ECO:0007669"/>
    <property type="project" value="UniProtKB-KW"/>
</dbReference>
<proteinExistence type="inferred from homology"/>
<evidence type="ECO:0000256" key="7">
    <source>
        <dbReference type="ARBA" id="ARBA00022781"/>
    </source>
</evidence>
<dbReference type="GO" id="GO:0015986">
    <property type="term" value="P:proton motive force-driven ATP synthesis"/>
    <property type="evidence" value="ECO:0007669"/>
    <property type="project" value="InterPro"/>
</dbReference>
<evidence type="ECO:0000256" key="10">
    <source>
        <dbReference type="ARBA" id="ARBA00023128"/>
    </source>
</evidence>
<evidence type="ECO:0000256" key="13">
    <source>
        <dbReference type="SAM" id="Phobius"/>
    </source>
</evidence>
<dbReference type="GO" id="GO:0031966">
    <property type="term" value="C:mitochondrial membrane"/>
    <property type="evidence" value="ECO:0007669"/>
    <property type="project" value="UniProtKB-SubCell"/>
</dbReference>
<comment type="subunit">
    <text evidence="3">F-type ATPases have 2 components, CF(1) - the catalytic core - and CF(0) - the membrane proton channel.</text>
</comment>
<keyword evidence="7 12" id="KW-0375">Hydrogen ion transport</keyword>
<keyword evidence="6 12" id="KW-0812">Transmembrane</keyword>
<keyword evidence="11 13" id="KW-0472">Membrane</keyword>
<evidence type="ECO:0000256" key="11">
    <source>
        <dbReference type="ARBA" id="ARBA00023136"/>
    </source>
</evidence>
<dbReference type="GO" id="GO:0015078">
    <property type="term" value="F:proton transmembrane transporter activity"/>
    <property type="evidence" value="ECO:0007669"/>
    <property type="project" value="InterPro"/>
</dbReference>
<organism evidence="14">
    <name type="scientific">Deuteronectes picturatus</name>
    <dbReference type="NCBI Taxonomy" id="2811600"/>
    <lineage>
        <taxon>Eukaryota</taxon>
        <taxon>Metazoa</taxon>
        <taxon>Ecdysozoa</taxon>
        <taxon>Arthropoda</taxon>
        <taxon>Hexapoda</taxon>
        <taxon>Insecta</taxon>
        <taxon>Pterygota</taxon>
        <taxon>Neoptera</taxon>
        <taxon>Endopterygota</taxon>
        <taxon>Coleoptera</taxon>
        <taxon>Adephaga</taxon>
        <taxon>Dytiscoidea</taxon>
        <taxon>Dytiscidae</taxon>
        <taxon>Hydroporinae</taxon>
        <taxon>Hydroporini</taxon>
        <taxon>Deuteronectes</taxon>
    </lineage>
</organism>
<comment type="subcellular location">
    <subcellularLocation>
        <location evidence="1 12">Mitochondrion membrane</location>
        <topology evidence="1 12">Single-pass membrane protein</topology>
    </subcellularLocation>
</comment>
<comment type="similarity">
    <text evidence="2 12">Belongs to the ATPase protein 8 family.</text>
</comment>
<evidence type="ECO:0000256" key="3">
    <source>
        <dbReference type="ARBA" id="ARBA00011291"/>
    </source>
</evidence>
<evidence type="ECO:0000256" key="5">
    <source>
        <dbReference type="ARBA" id="ARBA00022547"/>
    </source>
</evidence>
<keyword evidence="8 13" id="KW-1133">Transmembrane helix</keyword>
<evidence type="ECO:0000256" key="12">
    <source>
        <dbReference type="RuleBase" id="RU003661"/>
    </source>
</evidence>
<evidence type="ECO:0000256" key="2">
    <source>
        <dbReference type="ARBA" id="ARBA00008892"/>
    </source>
</evidence>
<evidence type="ECO:0000256" key="8">
    <source>
        <dbReference type="ARBA" id="ARBA00022989"/>
    </source>
</evidence>
<keyword evidence="5 12" id="KW-0138">CF(0)</keyword>
<keyword evidence="4 12" id="KW-0813">Transport</keyword>
<evidence type="ECO:0000256" key="1">
    <source>
        <dbReference type="ARBA" id="ARBA00004304"/>
    </source>
</evidence>
<dbReference type="Pfam" id="PF00895">
    <property type="entry name" value="ATP-synt_8"/>
    <property type="match status" value="1"/>
</dbReference>
<keyword evidence="9 12" id="KW-0406">Ion transport</keyword>
<protein>
    <recommendedName>
        <fullName evidence="12">ATP synthase complex subunit 8</fullName>
    </recommendedName>
</protein>
<name>A0A894JV50_9DYTI</name>
<evidence type="ECO:0000256" key="9">
    <source>
        <dbReference type="ARBA" id="ARBA00023065"/>
    </source>
</evidence>
<evidence type="ECO:0000256" key="6">
    <source>
        <dbReference type="ARBA" id="ARBA00022692"/>
    </source>
</evidence>
<sequence>MPQMAPMNWLMLYMFFSLTFILFNFMNYYTFLISSKTMIFSKSFKKILHWKW</sequence>
<dbReference type="AlphaFoldDB" id="A0A894JV50"/>
<gene>
    <name evidence="14" type="primary">atp8</name>
</gene>
<dbReference type="InterPro" id="IPR001421">
    <property type="entry name" value="ATP8_metazoa"/>
</dbReference>